<evidence type="ECO:0000313" key="1">
    <source>
        <dbReference type="EMBL" id="CAB5069072.1"/>
    </source>
</evidence>
<dbReference type="Gene3D" id="2.180.10.10">
    <property type="entry name" value="RHS repeat-associated core"/>
    <property type="match status" value="1"/>
</dbReference>
<dbReference type="AlphaFoldDB" id="A0A6J7UVC7"/>
<sequence length="380" mass="41180">MFSYDRADRLVGSTLSGYTGTFGYDTRGNVTAIGVETYGYDGADRHLSTSNGTTTSTFVRDLTGAVVEYRLNGVIQNRYSGSVTLDAAGTNVVERTIGLTGGVVLTTRASGDVWSYPNIAGSATATANSTGTRTAGPLLYDPFGNPLSGYPDNQAGLLDSAWYGTADRQTQHQPGLHPAVDMGARQYQPQLGRFTETDPVEGGCANDYGYLTDPINGSDLSGERGYRYEFTICSRGSRCSHGLTVRKLFALVVNGGRFSQLFPYNGCGDFLAVGKECSLRAFGTRNPVRVSFVGWDTSAFELTSLPGHHEGAGNIIRFGFFGTASGVLKMSVESSGQYAFSTKICWVCNRRFALRTWTNFRNNIRAEVNRVFGAGYWNKW</sequence>
<dbReference type="NCBIfam" id="TIGR03696">
    <property type="entry name" value="Rhs_assc_core"/>
    <property type="match status" value="1"/>
</dbReference>
<accession>A0A6J7UVC7</accession>
<gene>
    <name evidence="1" type="ORF">UFOPK4306_02669</name>
</gene>
<proteinExistence type="predicted"/>
<dbReference type="EMBL" id="CAFBQP010000193">
    <property type="protein sequence ID" value="CAB5069072.1"/>
    <property type="molecule type" value="Genomic_DNA"/>
</dbReference>
<reference evidence="1" key="1">
    <citation type="submission" date="2020-05" db="EMBL/GenBank/DDBJ databases">
        <authorList>
            <person name="Chiriac C."/>
            <person name="Salcher M."/>
            <person name="Ghai R."/>
            <person name="Kavagutti S V."/>
        </authorList>
    </citation>
    <scope>NUCLEOTIDE SEQUENCE</scope>
</reference>
<dbReference type="InterPro" id="IPR022385">
    <property type="entry name" value="Rhs_assc_core"/>
</dbReference>
<name>A0A6J7UVC7_9ZZZZ</name>
<organism evidence="1">
    <name type="scientific">freshwater metagenome</name>
    <dbReference type="NCBI Taxonomy" id="449393"/>
    <lineage>
        <taxon>unclassified sequences</taxon>
        <taxon>metagenomes</taxon>
        <taxon>ecological metagenomes</taxon>
    </lineage>
</organism>
<protein>
    <submittedName>
        <fullName evidence="1">Unannotated protein</fullName>
    </submittedName>
</protein>